<keyword evidence="4 5" id="KW-0472">Membrane</keyword>
<feature type="transmembrane region" description="Helical" evidence="5">
    <location>
        <begin position="182"/>
        <end position="203"/>
    </location>
</feature>
<dbReference type="EMBL" id="CP054492">
    <property type="protein sequence ID" value="QOY52917.1"/>
    <property type="molecule type" value="Genomic_DNA"/>
</dbReference>
<feature type="transmembrane region" description="Helical" evidence="5">
    <location>
        <begin position="59"/>
        <end position="78"/>
    </location>
</feature>
<evidence type="ECO:0000256" key="3">
    <source>
        <dbReference type="ARBA" id="ARBA00022989"/>
    </source>
</evidence>
<dbReference type="GO" id="GO:0005886">
    <property type="term" value="C:plasma membrane"/>
    <property type="evidence" value="ECO:0007669"/>
    <property type="project" value="TreeGrafter"/>
</dbReference>
<keyword evidence="2 5" id="KW-0812">Transmembrane</keyword>
<evidence type="ECO:0000256" key="1">
    <source>
        <dbReference type="ARBA" id="ARBA00004141"/>
    </source>
</evidence>
<dbReference type="Proteomes" id="UP000593994">
    <property type="component" value="Chromosome"/>
</dbReference>
<keyword evidence="3 5" id="KW-1133">Transmembrane helix</keyword>
<dbReference type="InterPro" id="IPR001694">
    <property type="entry name" value="NADH_UbQ_OxRdtase_su1/FPO"/>
</dbReference>
<evidence type="ECO:0000313" key="7">
    <source>
        <dbReference type="Proteomes" id="UP000593994"/>
    </source>
</evidence>
<protein>
    <submittedName>
        <fullName evidence="6">NADH-quinone oxidoreductase subunit H</fullName>
    </submittedName>
</protein>
<name>A0A7S7RN35_9BACT</name>
<evidence type="ECO:0000256" key="4">
    <source>
        <dbReference type="ARBA" id="ARBA00023136"/>
    </source>
</evidence>
<dbReference type="AlphaFoldDB" id="A0A7S7RN35"/>
<proteinExistence type="predicted"/>
<sequence length="274" mass="30717">MIEIILIVIAPIVGGLIYGFERVVRARMQRRQGPPILQPFYDMYKLIGKQAFIVNPSHSILGIMHFVTLWVVVAFIILGENLLYVVFLHLLSTVFIILAGFSVNSIYSHIGSNRELLATIAYEPILIVMAVGFYIINGTFDISVIRANPSEIISLFLIFLAFLLIIPIKLKKSPFDASEAHQEIVGGVEVEFSGVFFEFIYMAKWLEYVFIYMLLVLFAGDNLTLSIALFIGIFLLVNIVDNATARVKMKHLINIVLSIGLTLSLVNLIGLSYV</sequence>
<feature type="transmembrane region" description="Helical" evidence="5">
    <location>
        <begin position="252"/>
        <end position="273"/>
    </location>
</feature>
<feature type="transmembrane region" description="Helical" evidence="5">
    <location>
        <begin position="152"/>
        <end position="170"/>
    </location>
</feature>
<keyword evidence="7" id="KW-1185">Reference proteome</keyword>
<feature type="transmembrane region" description="Helical" evidence="5">
    <location>
        <begin position="116"/>
        <end position="136"/>
    </location>
</feature>
<dbReference type="PANTHER" id="PTHR43359">
    <property type="entry name" value="FORMATE HYDROGENLYASE SUBUNIT 4"/>
    <property type="match status" value="1"/>
</dbReference>
<dbReference type="InterPro" id="IPR052561">
    <property type="entry name" value="ComplexI_Subunit1"/>
</dbReference>
<evidence type="ECO:0000313" key="6">
    <source>
        <dbReference type="EMBL" id="QOY52917.1"/>
    </source>
</evidence>
<dbReference type="KEGG" id="sbal:HUE88_04315"/>
<dbReference type="PANTHER" id="PTHR43359:SF1">
    <property type="entry name" value="FORMATE HYDROGENLYASE SUBUNIT 4-RELATED"/>
    <property type="match status" value="1"/>
</dbReference>
<accession>A0A7S7RN35</accession>
<reference evidence="6 7" key="1">
    <citation type="submission" date="2020-05" db="EMBL/GenBank/DDBJ databases">
        <title>Sulfurimonas marisnigri, sp. nov., and Sulfurimonas baltica, sp. nov., manganese oxide reducing chemolithoautotrophs of the class Epsilonproteobacteria isolated from the pelagic redoxclines of the Black and Baltic Seas and emended description of the genus Sulfurimonas.</title>
        <authorList>
            <person name="Henkel J.V."/>
            <person name="Laudan C."/>
            <person name="Werner J."/>
            <person name="Neu T."/>
            <person name="Plewe S."/>
            <person name="Sproer C."/>
            <person name="Bunk B."/>
            <person name="Schulz-Vogt H.N."/>
        </authorList>
    </citation>
    <scope>NUCLEOTIDE SEQUENCE [LARGE SCALE GENOMIC DNA]</scope>
    <source>
        <strain evidence="6 7">GD2</strain>
    </source>
</reference>
<feature type="transmembrane region" description="Helical" evidence="5">
    <location>
        <begin position="209"/>
        <end position="240"/>
    </location>
</feature>
<gene>
    <name evidence="6" type="ORF">HUE88_04315</name>
</gene>
<feature type="transmembrane region" description="Helical" evidence="5">
    <location>
        <begin position="84"/>
        <end position="104"/>
    </location>
</feature>
<dbReference type="RefSeq" id="WP_194371416.1">
    <property type="nucleotide sequence ID" value="NZ_CP054492.1"/>
</dbReference>
<evidence type="ECO:0000256" key="2">
    <source>
        <dbReference type="ARBA" id="ARBA00022692"/>
    </source>
</evidence>
<feature type="transmembrane region" description="Helical" evidence="5">
    <location>
        <begin position="6"/>
        <end position="24"/>
    </location>
</feature>
<organism evidence="6 7">
    <name type="scientific">Candidatus Sulfurimonas baltica</name>
    <dbReference type="NCBI Taxonomy" id="2740404"/>
    <lineage>
        <taxon>Bacteria</taxon>
        <taxon>Pseudomonadati</taxon>
        <taxon>Campylobacterota</taxon>
        <taxon>Epsilonproteobacteria</taxon>
        <taxon>Campylobacterales</taxon>
        <taxon>Sulfurimonadaceae</taxon>
        <taxon>Sulfurimonas</taxon>
    </lineage>
</organism>
<comment type="subcellular location">
    <subcellularLocation>
        <location evidence="1">Membrane</location>
        <topology evidence="1">Multi-pass membrane protein</topology>
    </subcellularLocation>
</comment>
<dbReference type="Pfam" id="PF00146">
    <property type="entry name" value="NADHdh"/>
    <property type="match status" value="1"/>
</dbReference>
<evidence type="ECO:0000256" key="5">
    <source>
        <dbReference type="SAM" id="Phobius"/>
    </source>
</evidence>